<organism evidence="5 6">
    <name type="scientific">Romanomermis culicivorax</name>
    <name type="common">Nematode worm</name>
    <dbReference type="NCBI Taxonomy" id="13658"/>
    <lineage>
        <taxon>Eukaryota</taxon>
        <taxon>Metazoa</taxon>
        <taxon>Ecdysozoa</taxon>
        <taxon>Nematoda</taxon>
        <taxon>Enoplea</taxon>
        <taxon>Dorylaimia</taxon>
        <taxon>Mermithida</taxon>
        <taxon>Mermithoidea</taxon>
        <taxon>Mermithidae</taxon>
        <taxon>Romanomermis</taxon>
    </lineage>
</organism>
<dbReference type="InterPro" id="IPR044920">
    <property type="entry name" value="MnmG_C_subdom_sf"/>
</dbReference>
<dbReference type="InterPro" id="IPR036188">
    <property type="entry name" value="FAD/NAD-bd_sf"/>
</dbReference>
<feature type="domain" description="tRNA uridine 5-carboxymethylaminomethyl modification enzyme C-terminal subdomain" evidence="4">
    <location>
        <begin position="301"/>
        <end position="375"/>
    </location>
</feature>
<dbReference type="InterPro" id="IPR040131">
    <property type="entry name" value="MnmG_N"/>
</dbReference>
<evidence type="ECO:0000313" key="5">
    <source>
        <dbReference type="Proteomes" id="UP000887565"/>
    </source>
</evidence>
<protein>
    <recommendedName>
        <fullName evidence="4">tRNA uridine 5-carboxymethylaminomethyl modification enzyme C-terminal subdomain domain-containing protein</fullName>
    </recommendedName>
</protein>
<dbReference type="Proteomes" id="UP000887565">
    <property type="component" value="Unplaced"/>
</dbReference>
<keyword evidence="5" id="KW-1185">Reference proteome</keyword>
<keyword evidence="2" id="KW-0285">Flavoprotein</keyword>
<dbReference type="GO" id="GO:0005829">
    <property type="term" value="C:cytosol"/>
    <property type="evidence" value="ECO:0007669"/>
    <property type="project" value="TreeGrafter"/>
</dbReference>
<evidence type="ECO:0000256" key="2">
    <source>
        <dbReference type="ARBA" id="ARBA00022630"/>
    </source>
</evidence>
<dbReference type="GO" id="GO:0002098">
    <property type="term" value="P:tRNA wobble uridine modification"/>
    <property type="evidence" value="ECO:0007669"/>
    <property type="project" value="TreeGrafter"/>
</dbReference>
<proteinExistence type="predicted"/>
<dbReference type="InterPro" id="IPR026904">
    <property type="entry name" value="MnmG_C"/>
</dbReference>
<dbReference type="InterPro" id="IPR047001">
    <property type="entry name" value="MnmG_C_subdom"/>
</dbReference>
<keyword evidence="3" id="KW-0274">FAD</keyword>
<dbReference type="Pfam" id="PF01134">
    <property type="entry name" value="GIDA"/>
    <property type="match status" value="1"/>
</dbReference>
<dbReference type="GO" id="GO:0050660">
    <property type="term" value="F:flavin adenine dinucleotide binding"/>
    <property type="evidence" value="ECO:0007669"/>
    <property type="project" value="InterPro"/>
</dbReference>
<evidence type="ECO:0000259" key="4">
    <source>
        <dbReference type="SMART" id="SM01228"/>
    </source>
</evidence>
<dbReference type="AlphaFoldDB" id="A0A915K0Q0"/>
<evidence type="ECO:0000256" key="1">
    <source>
        <dbReference type="ARBA" id="ARBA00001974"/>
    </source>
</evidence>
<evidence type="ECO:0000313" key="6">
    <source>
        <dbReference type="WBParaSite" id="nRc.2.0.1.t31785-RA"/>
    </source>
</evidence>
<dbReference type="Pfam" id="PF13932">
    <property type="entry name" value="SAM_GIDA_C"/>
    <property type="match status" value="1"/>
</dbReference>
<dbReference type="Gene3D" id="1.10.150.570">
    <property type="entry name" value="GidA associated domain, C-terminal subdomain"/>
    <property type="match status" value="1"/>
</dbReference>
<dbReference type="PANTHER" id="PTHR11806:SF0">
    <property type="entry name" value="PROTEIN MTO1 HOMOLOG, MITOCHONDRIAL"/>
    <property type="match status" value="1"/>
</dbReference>
<evidence type="ECO:0000256" key="3">
    <source>
        <dbReference type="ARBA" id="ARBA00022827"/>
    </source>
</evidence>
<reference evidence="6" key="1">
    <citation type="submission" date="2022-11" db="UniProtKB">
        <authorList>
            <consortium name="WormBaseParasite"/>
        </authorList>
    </citation>
    <scope>IDENTIFICATION</scope>
</reference>
<dbReference type="InterPro" id="IPR002218">
    <property type="entry name" value="MnmG-rel"/>
</dbReference>
<dbReference type="SMART" id="SM01228">
    <property type="entry name" value="GIDA_assoc_3"/>
    <property type="match status" value="1"/>
</dbReference>
<dbReference type="PANTHER" id="PTHR11806">
    <property type="entry name" value="GLUCOSE INHIBITED DIVISION PROTEIN A"/>
    <property type="match status" value="1"/>
</dbReference>
<sequence>MEPEGYDSPLTYPQGMSMTFPPEIQQKIINAVCGLENAVVTRPGYGVHYDFVDPRQLKPSLETKLVCGLFLAGQINGTTGYEEAAAQGIVAVYFKFRRMGFYGLGRAFFLCPLMGWVGYGLKDRFGRAVPHGTSSAHAGMNAACAVQEKDPFVMNRSHGYIGVLIDDLTSLGTSEPYRMFTSRVEFRLLLRPDNADLRLTAEGYKRGVVGQKRFDEFSKTKKRFYDSLKMLTSLKKTKEQWSTIFPGCFHGKSSIETQQISGLHLIVGYNNSFDNVFETLGGDFRQFIGDEKLQNRLAIESMYRHSVRGAASQVKAVQQEAAMSIPDDFDFDSDQLRKCVSFECVEKLILHRPTTIGAASRIPGMTPASLFSLFLEVKKRTMQLANVGNVAEVDI</sequence>
<dbReference type="Gene3D" id="3.50.50.60">
    <property type="entry name" value="FAD/NAD(P)-binding domain"/>
    <property type="match status" value="2"/>
</dbReference>
<dbReference type="WBParaSite" id="nRc.2.0.1.t31785-RA">
    <property type="protein sequence ID" value="nRc.2.0.1.t31785-RA"/>
    <property type="gene ID" value="nRc.2.0.1.g31785"/>
</dbReference>
<comment type="cofactor">
    <cofactor evidence="1">
        <name>FAD</name>
        <dbReference type="ChEBI" id="CHEBI:57692"/>
    </cofactor>
</comment>
<accession>A0A915K0Q0</accession>
<dbReference type="GO" id="GO:0030488">
    <property type="term" value="P:tRNA methylation"/>
    <property type="evidence" value="ECO:0007669"/>
    <property type="project" value="TreeGrafter"/>
</dbReference>
<name>A0A915K0Q0_ROMCU</name>